<evidence type="ECO:0000313" key="3">
    <source>
        <dbReference type="Proteomes" id="UP000009168"/>
    </source>
</evidence>
<organism evidence="2 3">
    <name type="scientific">Tetrahymena thermophila (strain SB210)</name>
    <dbReference type="NCBI Taxonomy" id="312017"/>
    <lineage>
        <taxon>Eukaryota</taxon>
        <taxon>Sar</taxon>
        <taxon>Alveolata</taxon>
        <taxon>Ciliophora</taxon>
        <taxon>Intramacronucleata</taxon>
        <taxon>Oligohymenophorea</taxon>
        <taxon>Hymenostomatida</taxon>
        <taxon>Tetrahymenina</taxon>
        <taxon>Tetrahymenidae</taxon>
        <taxon>Tetrahymena</taxon>
    </lineage>
</organism>
<evidence type="ECO:0000313" key="2">
    <source>
        <dbReference type="EMBL" id="EAR88627.2"/>
    </source>
</evidence>
<keyword evidence="3" id="KW-1185">Reference proteome</keyword>
<accession>Q22T11</accession>
<proteinExistence type="predicted"/>
<dbReference type="RefSeq" id="XP_001008872.2">
    <property type="nucleotide sequence ID" value="XM_001008872.2"/>
</dbReference>
<evidence type="ECO:0000256" key="1">
    <source>
        <dbReference type="SAM" id="MobiDB-lite"/>
    </source>
</evidence>
<dbReference type="HOGENOM" id="CLU_484437_0_0_1"/>
<dbReference type="GeneID" id="7844338"/>
<dbReference type="Proteomes" id="UP000009168">
    <property type="component" value="Unassembled WGS sequence"/>
</dbReference>
<dbReference type="InParanoid" id="Q22T11"/>
<reference evidence="3" key="1">
    <citation type="journal article" date="2006" name="PLoS Biol.">
        <title>Macronuclear genome sequence of the ciliate Tetrahymena thermophila, a model eukaryote.</title>
        <authorList>
            <person name="Eisen J.A."/>
            <person name="Coyne R.S."/>
            <person name="Wu M."/>
            <person name="Wu D."/>
            <person name="Thiagarajan M."/>
            <person name="Wortman J.R."/>
            <person name="Badger J.H."/>
            <person name="Ren Q."/>
            <person name="Amedeo P."/>
            <person name="Jones K.M."/>
            <person name="Tallon L.J."/>
            <person name="Delcher A.L."/>
            <person name="Salzberg S.L."/>
            <person name="Silva J.C."/>
            <person name="Haas B.J."/>
            <person name="Majoros W.H."/>
            <person name="Farzad M."/>
            <person name="Carlton J.M."/>
            <person name="Smith R.K. Jr."/>
            <person name="Garg J."/>
            <person name="Pearlman R.E."/>
            <person name="Karrer K.M."/>
            <person name="Sun L."/>
            <person name="Manning G."/>
            <person name="Elde N.C."/>
            <person name="Turkewitz A.P."/>
            <person name="Asai D.J."/>
            <person name="Wilkes D.E."/>
            <person name="Wang Y."/>
            <person name="Cai H."/>
            <person name="Collins K."/>
            <person name="Stewart B.A."/>
            <person name="Lee S.R."/>
            <person name="Wilamowska K."/>
            <person name="Weinberg Z."/>
            <person name="Ruzzo W.L."/>
            <person name="Wloga D."/>
            <person name="Gaertig J."/>
            <person name="Frankel J."/>
            <person name="Tsao C.-C."/>
            <person name="Gorovsky M.A."/>
            <person name="Keeling P.J."/>
            <person name="Waller R.F."/>
            <person name="Patron N.J."/>
            <person name="Cherry J.M."/>
            <person name="Stover N.A."/>
            <person name="Krieger C.J."/>
            <person name="del Toro C."/>
            <person name="Ryder H.F."/>
            <person name="Williamson S.C."/>
            <person name="Barbeau R.A."/>
            <person name="Hamilton E.P."/>
            <person name="Orias E."/>
        </authorList>
    </citation>
    <scope>NUCLEOTIDE SEQUENCE [LARGE SCALE GENOMIC DNA]</scope>
    <source>
        <strain evidence="3">SB210</strain>
    </source>
</reference>
<dbReference type="KEGG" id="tet:TTHERM_00187060"/>
<feature type="region of interest" description="Disordered" evidence="1">
    <location>
        <begin position="1"/>
        <end position="78"/>
    </location>
</feature>
<gene>
    <name evidence="2" type="ORF">TTHERM_00187060</name>
</gene>
<feature type="compositionally biased region" description="Polar residues" evidence="1">
    <location>
        <begin position="21"/>
        <end position="39"/>
    </location>
</feature>
<dbReference type="AlphaFoldDB" id="Q22T11"/>
<sequence>MNNKNNNQYNHKSKAKDEQKIQNNSAQNFKRGITNNQQQKGKDTDKNYRNQSKNSSDKHSNRFNQNDRLNRKRNYKERDEDYYDDEKIEERMKSSLNQFFYYDQEKQKYFRKKDEHKNPIWEGSEVGRIDQIEEVEIDSEELPFIIYDMKEVEKNQIYINPRDIIYKYKKKFRLPNEFLYFYELKDIINSFKAEYVEKYFSNQMNRNYQSGLL</sequence>
<name>Q22T11_TETTS</name>
<dbReference type="EMBL" id="GG662840">
    <property type="protein sequence ID" value="EAR88627.2"/>
    <property type="molecule type" value="Genomic_DNA"/>
</dbReference>
<feature type="compositionally biased region" description="Low complexity" evidence="1">
    <location>
        <begin position="1"/>
        <end position="10"/>
    </location>
</feature>
<protein>
    <submittedName>
        <fullName evidence="2">Uncharacterized protein</fullName>
    </submittedName>
</protein>